<dbReference type="InterPro" id="IPR010982">
    <property type="entry name" value="Lambda_DNA-bd_dom_sf"/>
</dbReference>
<dbReference type="CDD" id="cd00093">
    <property type="entry name" value="HTH_XRE"/>
    <property type="match status" value="1"/>
</dbReference>
<accession>A0A6N7IU55</accession>
<dbReference type="EMBL" id="WHYR01000057">
    <property type="protein sequence ID" value="MQL53624.1"/>
    <property type="molecule type" value="Genomic_DNA"/>
</dbReference>
<dbReference type="PANTHER" id="PTHR46797">
    <property type="entry name" value="HTH-TYPE TRANSCRIPTIONAL REGULATOR"/>
    <property type="match status" value="1"/>
</dbReference>
<evidence type="ECO:0000256" key="1">
    <source>
        <dbReference type="ARBA" id="ARBA00023125"/>
    </source>
</evidence>
<evidence type="ECO:0000313" key="3">
    <source>
        <dbReference type="EMBL" id="MQL53624.1"/>
    </source>
</evidence>
<dbReference type="OrthoDB" id="371153at2"/>
<gene>
    <name evidence="3" type="ORF">GFC01_15405</name>
</gene>
<reference evidence="3 4" key="1">
    <citation type="submission" date="2019-10" db="EMBL/GenBank/DDBJ databases">
        <title>Comparative genomics of sulfur disproportionating microorganisms.</title>
        <authorList>
            <person name="Ward L.M."/>
            <person name="Bertran E."/>
            <person name="Johnston D."/>
        </authorList>
    </citation>
    <scope>NUCLEOTIDE SEQUENCE [LARGE SCALE GENOMIC DNA]</scope>
    <source>
        <strain evidence="3 4">DSM 14055</strain>
    </source>
</reference>
<name>A0A6N7IU55_9FIRM</name>
<sequence length="70" mass="7784">MTKLQQIRQQRGMSVTELARKSKVAYSYIYEIEQGSKSPTIRTLQKLAVALGVKVSDLLDEELATGTVGR</sequence>
<dbReference type="Pfam" id="PF01381">
    <property type="entry name" value="HTH_3"/>
    <property type="match status" value="1"/>
</dbReference>
<protein>
    <submittedName>
        <fullName evidence="3">Helix-turn-helix domain-containing protein</fullName>
    </submittedName>
</protein>
<feature type="domain" description="HTH cro/C1-type" evidence="2">
    <location>
        <begin position="4"/>
        <end position="58"/>
    </location>
</feature>
<dbReference type="GO" id="GO:0003700">
    <property type="term" value="F:DNA-binding transcription factor activity"/>
    <property type="evidence" value="ECO:0007669"/>
    <property type="project" value="TreeGrafter"/>
</dbReference>
<dbReference type="SMART" id="SM00530">
    <property type="entry name" value="HTH_XRE"/>
    <property type="match status" value="1"/>
</dbReference>
<dbReference type="GO" id="GO:0005829">
    <property type="term" value="C:cytosol"/>
    <property type="evidence" value="ECO:0007669"/>
    <property type="project" value="TreeGrafter"/>
</dbReference>
<evidence type="ECO:0000259" key="2">
    <source>
        <dbReference type="PROSITE" id="PS50943"/>
    </source>
</evidence>
<keyword evidence="4" id="KW-1185">Reference proteome</keyword>
<proteinExistence type="predicted"/>
<dbReference type="GO" id="GO:0003677">
    <property type="term" value="F:DNA binding"/>
    <property type="evidence" value="ECO:0007669"/>
    <property type="project" value="UniProtKB-KW"/>
</dbReference>
<dbReference type="PANTHER" id="PTHR46797:SF1">
    <property type="entry name" value="METHYLPHOSPHONATE SYNTHASE"/>
    <property type="match status" value="1"/>
</dbReference>
<dbReference type="PROSITE" id="PS50943">
    <property type="entry name" value="HTH_CROC1"/>
    <property type="match status" value="1"/>
</dbReference>
<evidence type="ECO:0000313" key="4">
    <source>
        <dbReference type="Proteomes" id="UP000441717"/>
    </source>
</evidence>
<dbReference type="Gene3D" id="1.10.260.40">
    <property type="entry name" value="lambda repressor-like DNA-binding domains"/>
    <property type="match status" value="1"/>
</dbReference>
<dbReference type="AlphaFoldDB" id="A0A6N7IU55"/>
<dbReference type="RefSeq" id="WP_152948086.1">
    <property type="nucleotide sequence ID" value="NZ_WHYR01000057.1"/>
</dbReference>
<dbReference type="SUPFAM" id="SSF47413">
    <property type="entry name" value="lambda repressor-like DNA-binding domains"/>
    <property type="match status" value="1"/>
</dbReference>
<comment type="caution">
    <text evidence="3">The sequence shown here is derived from an EMBL/GenBank/DDBJ whole genome shotgun (WGS) entry which is preliminary data.</text>
</comment>
<dbReference type="InterPro" id="IPR001387">
    <property type="entry name" value="Cro/C1-type_HTH"/>
</dbReference>
<keyword evidence="1" id="KW-0238">DNA-binding</keyword>
<organism evidence="3 4">
    <name type="scientific">Desulfofundulus thermobenzoicus</name>
    <dbReference type="NCBI Taxonomy" id="29376"/>
    <lineage>
        <taxon>Bacteria</taxon>
        <taxon>Bacillati</taxon>
        <taxon>Bacillota</taxon>
        <taxon>Clostridia</taxon>
        <taxon>Eubacteriales</taxon>
        <taxon>Peptococcaceae</taxon>
        <taxon>Desulfofundulus</taxon>
    </lineage>
</organism>
<dbReference type="InterPro" id="IPR050807">
    <property type="entry name" value="TransReg_Diox_bact_type"/>
</dbReference>
<dbReference type="Proteomes" id="UP000441717">
    <property type="component" value="Unassembled WGS sequence"/>
</dbReference>